<dbReference type="PANTHER" id="PTHR10015:SF427">
    <property type="entry name" value="HEAT SHOCK FACTOR PROTEIN"/>
    <property type="match status" value="1"/>
</dbReference>
<dbReference type="Proteomes" id="UP000053593">
    <property type="component" value="Unassembled WGS sequence"/>
</dbReference>
<dbReference type="OrthoDB" id="432483at2759"/>
<feature type="compositionally biased region" description="Low complexity" evidence="6">
    <location>
        <begin position="214"/>
        <end position="225"/>
    </location>
</feature>
<evidence type="ECO:0000256" key="3">
    <source>
        <dbReference type="ARBA" id="ARBA00023125"/>
    </source>
</evidence>
<feature type="region of interest" description="Disordered" evidence="6">
    <location>
        <begin position="176"/>
        <end position="225"/>
    </location>
</feature>
<dbReference type="InterPro" id="IPR036390">
    <property type="entry name" value="WH_DNA-bd_sf"/>
</dbReference>
<evidence type="ECO:0000256" key="4">
    <source>
        <dbReference type="ARBA" id="ARBA00023242"/>
    </source>
</evidence>
<evidence type="ECO:0000256" key="6">
    <source>
        <dbReference type="SAM" id="MobiDB-lite"/>
    </source>
</evidence>
<feature type="domain" description="HSF-type DNA-binding" evidence="7">
    <location>
        <begin position="49"/>
        <end position="154"/>
    </location>
</feature>
<name>A0A0D0CLU0_9AGAR</name>
<protein>
    <recommendedName>
        <fullName evidence="7">HSF-type DNA-binding domain-containing protein</fullName>
    </recommendedName>
</protein>
<dbReference type="PANTHER" id="PTHR10015">
    <property type="entry name" value="HEAT SHOCK TRANSCRIPTION FACTOR"/>
    <property type="match status" value="1"/>
</dbReference>
<gene>
    <name evidence="8" type="ORF">GYMLUDRAFT_62193</name>
</gene>
<proteinExistence type="inferred from homology"/>
<dbReference type="AlphaFoldDB" id="A0A0D0CLU0"/>
<sequence length="225" mass="25662">MTLQDTTASTIYHPDGFDDSYGNLVSISGSAKDIPQHANVTHSKLVTRPRRDFLMNLYALLDNPEDEDMIRWDLQGAHIIIEKPAKLAWHVLPSVFHYSKFTTFLRQLSIYGFSRVVDLRNVNPTIVDPDASIWSHPTLKRNSSPEYLASFRRRVSMQLPKHRDYPAVTRLEVDESPSPFRFSPPGLEQDHFTEEVDPDVGGHLPPRYERSRSRPSSSSSQSSVD</sequence>
<dbReference type="InterPro" id="IPR036388">
    <property type="entry name" value="WH-like_DNA-bd_sf"/>
</dbReference>
<evidence type="ECO:0000256" key="5">
    <source>
        <dbReference type="RuleBase" id="RU004020"/>
    </source>
</evidence>
<comment type="similarity">
    <text evidence="2 5">Belongs to the HSF family.</text>
</comment>
<dbReference type="PRINTS" id="PR00056">
    <property type="entry name" value="HSFDOMAIN"/>
</dbReference>
<comment type="subcellular location">
    <subcellularLocation>
        <location evidence="1">Nucleus</location>
    </subcellularLocation>
</comment>
<dbReference type="Gene3D" id="1.10.10.10">
    <property type="entry name" value="Winged helix-like DNA-binding domain superfamily/Winged helix DNA-binding domain"/>
    <property type="match status" value="1"/>
</dbReference>
<dbReference type="SUPFAM" id="SSF46785">
    <property type="entry name" value="Winged helix' DNA-binding domain"/>
    <property type="match status" value="1"/>
</dbReference>
<keyword evidence="4" id="KW-0539">Nucleus</keyword>
<reference evidence="8 9" key="1">
    <citation type="submission" date="2014-04" db="EMBL/GenBank/DDBJ databases">
        <title>Evolutionary Origins and Diversification of the Mycorrhizal Mutualists.</title>
        <authorList>
            <consortium name="DOE Joint Genome Institute"/>
            <consortium name="Mycorrhizal Genomics Consortium"/>
            <person name="Kohler A."/>
            <person name="Kuo A."/>
            <person name="Nagy L.G."/>
            <person name="Floudas D."/>
            <person name="Copeland A."/>
            <person name="Barry K.W."/>
            <person name="Cichocki N."/>
            <person name="Veneault-Fourrey C."/>
            <person name="LaButti K."/>
            <person name="Lindquist E.A."/>
            <person name="Lipzen A."/>
            <person name="Lundell T."/>
            <person name="Morin E."/>
            <person name="Murat C."/>
            <person name="Riley R."/>
            <person name="Ohm R."/>
            <person name="Sun H."/>
            <person name="Tunlid A."/>
            <person name="Henrissat B."/>
            <person name="Grigoriev I.V."/>
            <person name="Hibbett D.S."/>
            <person name="Martin F."/>
        </authorList>
    </citation>
    <scope>NUCLEOTIDE SEQUENCE [LARGE SCALE GENOMIC DNA]</scope>
    <source>
        <strain evidence="8 9">FD-317 M1</strain>
    </source>
</reference>
<dbReference type="GO" id="GO:0043565">
    <property type="term" value="F:sequence-specific DNA binding"/>
    <property type="evidence" value="ECO:0007669"/>
    <property type="project" value="InterPro"/>
</dbReference>
<evidence type="ECO:0000256" key="1">
    <source>
        <dbReference type="ARBA" id="ARBA00004123"/>
    </source>
</evidence>
<organism evidence="8 9">
    <name type="scientific">Collybiopsis luxurians FD-317 M1</name>
    <dbReference type="NCBI Taxonomy" id="944289"/>
    <lineage>
        <taxon>Eukaryota</taxon>
        <taxon>Fungi</taxon>
        <taxon>Dikarya</taxon>
        <taxon>Basidiomycota</taxon>
        <taxon>Agaricomycotina</taxon>
        <taxon>Agaricomycetes</taxon>
        <taxon>Agaricomycetidae</taxon>
        <taxon>Agaricales</taxon>
        <taxon>Marasmiineae</taxon>
        <taxon>Omphalotaceae</taxon>
        <taxon>Collybiopsis</taxon>
        <taxon>Collybiopsis luxurians</taxon>
    </lineage>
</organism>
<accession>A0A0D0CLU0</accession>
<evidence type="ECO:0000313" key="8">
    <source>
        <dbReference type="EMBL" id="KIK56133.1"/>
    </source>
</evidence>
<dbReference type="Pfam" id="PF00447">
    <property type="entry name" value="HSF_DNA-bind"/>
    <property type="match status" value="1"/>
</dbReference>
<evidence type="ECO:0000259" key="7">
    <source>
        <dbReference type="SMART" id="SM00415"/>
    </source>
</evidence>
<evidence type="ECO:0000313" key="9">
    <source>
        <dbReference type="Proteomes" id="UP000053593"/>
    </source>
</evidence>
<evidence type="ECO:0000256" key="2">
    <source>
        <dbReference type="ARBA" id="ARBA00006403"/>
    </source>
</evidence>
<dbReference type="GO" id="GO:0005634">
    <property type="term" value="C:nucleus"/>
    <property type="evidence" value="ECO:0007669"/>
    <property type="project" value="UniProtKB-SubCell"/>
</dbReference>
<dbReference type="EMBL" id="KN834800">
    <property type="protein sequence ID" value="KIK56133.1"/>
    <property type="molecule type" value="Genomic_DNA"/>
</dbReference>
<keyword evidence="3" id="KW-0238">DNA-binding</keyword>
<dbReference type="GO" id="GO:0003700">
    <property type="term" value="F:DNA-binding transcription factor activity"/>
    <property type="evidence" value="ECO:0007669"/>
    <property type="project" value="InterPro"/>
</dbReference>
<dbReference type="HOGENOM" id="CLU_1230067_0_0_1"/>
<keyword evidence="9" id="KW-1185">Reference proteome</keyword>
<dbReference type="SMART" id="SM00415">
    <property type="entry name" value="HSF"/>
    <property type="match status" value="1"/>
</dbReference>
<dbReference type="InterPro" id="IPR000232">
    <property type="entry name" value="HSF_DNA-bd"/>
</dbReference>